<keyword evidence="1" id="KW-1133">Transmembrane helix</keyword>
<feature type="transmembrane region" description="Helical" evidence="1">
    <location>
        <begin position="12"/>
        <end position="35"/>
    </location>
</feature>
<sequence length="122" mass="13514">MHPSISTTSGHPSYLFVSLLFFMCCSKGLFVLMPFPPQKTQLSLKPRLIMDVLPNSAMSRLASSLSLVAPSSYVPIKTIVPSCMDLRNSINGATFPPHMSKYLVSNSSPVFPLRLLFHLVWT</sequence>
<evidence type="ECO:0000313" key="2">
    <source>
        <dbReference type="EMBL" id="HDA44051.1"/>
    </source>
</evidence>
<evidence type="ECO:0000256" key="1">
    <source>
        <dbReference type="SAM" id="Phobius"/>
    </source>
</evidence>
<protein>
    <submittedName>
        <fullName evidence="2">Protein FAM3C</fullName>
    </submittedName>
</protein>
<proteinExistence type="predicted"/>
<dbReference type="EMBL" id="DQIR01088575">
    <property type="protein sequence ID" value="HDA44051.1"/>
    <property type="molecule type" value="Transcribed_RNA"/>
</dbReference>
<reference evidence="2" key="1">
    <citation type="journal article" date="2019" name="PeerJ">
        <title>Genes of the pig, Sus scrofa, reconstructed with EvidentialGene.</title>
        <authorList>
            <person name="Gilbert D.G."/>
        </authorList>
    </citation>
    <scope>NUCLEOTIDE SEQUENCE</scope>
</reference>
<dbReference type="AlphaFoldDB" id="A0A480J476"/>
<keyword evidence="1" id="KW-0472">Membrane</keyword>
<name>A0A480J476_PIG</name>
<keyword evidence="1" id="KW-0812">Transmembrane</keyword>
<organism evidence="2">
    <name type="scientific">Sus scrofa</name>
    <name type="common">Pig</name>
    <dbReference type="NCBI Taxonomy" id="9823"/>
    <lineage>
        <taxon>Eukaryota</taxon>
        <taxon>Metazoa</taxon>
        <taxon>Chordata</taxon>
        <taxon>Craniata</taxon>
        <taxon>Vertebrata</taxon>
        <taxon>Euteleostomi</taxon>
        <taxon>Mammalia</taxon>
        <taxon>Eutheria</taxon>
        <taxon>Laurasiatheria</taxon>
        <taxon>Artiodactyla</taxon>
        <taxon>Suina</taxon>
        <taxon>Suidae</taxon>
        <taxon>Sus</taxon>
    </lineage>
</organism>
<dbReference type="EMBL" id="DQIR01089474">
    <property type="protein sequence ID" value="HDA44950.1"/>
    <property type="molecule type" value="Transcribed_RNA"/>
</dbReference>
<accession>A0A480J476</accession>